<accession>A0A4C1WVV6</accession>
<organism evidence="1 2">
    <name type="scientific">Eumeta variegata</name>
    <name type="common">Bagworm moth</name>
    <name type="synonym">Eumeta japonica</name>
    <dbReference type="NCBI Taxonomy" id="151549"/>
    <lineage>
        <taxon>Eukaryota</taxon>
        <taxon>Metazoa</taxon>
        <taxon>Ecdysozoa</taxon>
        <taxon>Arthropoda</taxon>
        <taxon>Hexapoda</taxon>
        <taxon>Insecta</taxon>
        <taxon>Pterygota</taxon>
        <taxon>Neoptera</taxon>
        <taxon>Endopterygota</taxon>
        <taxon>Lepidoptera</taxon>
        <taxon>Glossata</taxon>
        <taxon>Ditrysia</taxon>
        <taxon>Tineoidea</taxon>
        <taxon>Psychidae</taxon>
        <taxon>Oiketicinae</taxon>
        <taxon>Eumeta</taxon>
    </lineage>
</organism>
<proteinExistence type="predicted"/>
<reference evidence="1 2" key="1">
    <citation type="journal article" date="2019" name="Commun. Biol.">
        <title>The bagworm genome reveals a unique fibroin gene that provides high tensile strength.</title>
        <authorList>
            <person name="Kono N."/>
            <person name="Nakamura H."/>
            <person name="Ohtoshi R."/>
            <person name="Tomita M."/>
            <person name="Numata K."/>
            <person name="Arakawa K."/>
        </authorList>
    </citation>
    <scope>NUCLEOTIDE SEQUENCE [LARGE SCALE GENOMIC DNA]</scope>
</reference>
<keyword evidence="2" id="KW-1185">Reference proteome</keyword>
<sequence length="250" mass="28560">MRRREVGGETRGELRGESVNLASVVPWKHRYEDPYCTLVTKSYISKDGDGYVNVGTMPRKRVRKTQRSQSDLSNYAAAYQDVKLTNSNGRVKLGDEFRDGRPSTAANNRNIDDRYVKAVLAVDLIQFDRGSKNGPRHLVQCHTYQIQGRASNLVWDIVKSDQTWIYCYDLKTKQQSTVWVYRDEPKPTKVTCERSASKGVCIFRSFYLEDAVVAEQVHLDLISLEEILLRGSIQHSPLRMDGTLPENGRI</sequence>
<dbReference type="AlphaFoldDB" id="A0A4C1WVV6"/>
<protein>
    <submittedName>
        <fullName evidence="1">Uncharacterized protein</fullName>
    </submittedName>
</protein>
<dbReference type="OrthoDB" id="10017160at2759"/>
<name>A0A4C1WVV6_EUMVA</name>
<comment type="caution">
    <text evidence="1">The sequence shown here is derived from an EMBL/GenBank/DDBJ whole genome shotgun (WGS) entry which is preliminary data.</text>
</comment>
<evidence type="ECO:0000313" key="1">
    <source>
        <dbReference type="EMBL" id="GBP54762.1"/>
    </source>
</evidence>
<dbReference type="EMBL" id="BGZK01000654">
    <property type="protein sequence ID" value="GBP54762.1"/>
    <property type="molecule type" value="Genomic_DNA"/>
</dbReference>
<gene>
    <name evidence="1" type="ORF">EVAR_90046_1</name>
</gene>
<dbReference type="Proteomes" id="UP000299102">
    <property type="component" value="Unassembled WGS sequence"/>
</dbReference>
<evidence type="ECO:0000313" key="2">
    <source>
        <dbReference type="Proteomes" id="UP000299102"/>
    </source>
</evidence>